<dbReference type="Gene3D" id="2.30.110.10">
    <property type="entry name" value="Electron Transport, Fmn-binding Protein, Chain A"/>
    <property type="match status" value="1"/>
</dbReference>
<organism evidence="3 4">
    <name type="scientific">Bradyrhizobium aeschynomenes</name>
    <dbReference type="NCBI Taxonomy" id="2734909"/>
    <lineage>
        <taxon>Bacteria</taxon>
        <taxon>Pseudomonadati</taxon>
        <taxon>Pseudomonadota</taxon>
        <taxon>Alphaproteobacteria</taxon>
        <taxon>Hyphomicrobiales</taxon>
        <taxon>Nitrobacteraceae</taxon>
        <taxon>Bradyrhizobium</taxon>
    </lineage>
</organism>
<dbReference type="InterPro" id="IPR012349">
    <property type="entry name" value="Split_barrel_FMN-bd"/>
</dbReference>
<dbReference type="InterPro" id="IPR050268">
    <property type="entry name" value="NADH-dep_flavin_reductase"/>
</dbReference>
<keyword evidence="4" id="KW-1185">Reference proteome</keyword>
<dbReference type="EMBL" id="JABFDN010000004">
    <property type="protein sequence ID" value="NPU66220.1"/>
    <property type="molecule type" value="Genomic_DNA"/>
</dbReference>
<feature type="domain" description="Flavin reductase like" evidence="2">
    <location>
        <begin position="22"/>
        <end position="165"/>
    </location>
</feature>
<evidence type="ECO:0000256" key="1">
    <source>
        <dbReference type="ARBA" id="ARBA00023002"/>
    </source>
</evidence>
<evidence type="ECO:0000313" key="3">
    <source>
        <dbReference type="EMBL" id="NPU66220.1"/>
    </source>
</evidence>
<dbReference type="SMART" id="SM00903">
    <property type="entry name" value="Flavin_Reduct"/>
    <property type="match status" value="1"/>
</dbReference>
<accession>A0ABX2CEX8</accession>
<dbReference type="SUPFAM" id="SSF50475">
    <property type="entry name" value="FMN-binding split barrel"/>
    <property type="match status" value="1"/>
</dbReference>
<evidence type="ECO:0000313" key="4">
    <source>
        <dbReference type="Proteomes" id="UP000886476"/>
    </source>
</evidence>
<dbReference type="RefSeq" id="WP_172111320.1">
    <property type="nucleotide sequence ID" value="NZ_JABFDM010000007.1"/>
</dbReference>
<keyword evidence="1" id="KW-0560">Oxidoreductase</keyword>
<proteinExistence type="predicted"/>
<sequence>MSTIEAAITPADNLRQGFKDVFSQLASGVSVVTFWRGNHLHGFTATSLTSVSLQPPRVLFCVAQGSQSYAALGAGTCVGISLLSAGQRELSDRFARKLAPGAYEDVALTGPDERAPLIAGALGHLTADIVELIPSGDHAIVLCDVTAAQAAGGAPLLYHARAYHTLHPRS</sequence>
<dbReference type="InterPro" id="IPR002563">
    <property type="entry name" value="Flavin_Rdtase-like_dom"/>
</dbReference>
<dbReference type="PANTHER" id="PTHR30466">
    <property type="entry name" value="FLAVIN REDUCTASE"/>
    <property type="match status" value="1"/>
</dbReference>
<gene>
    <name evidence="3" type="ORF">HL667_14545</name>
</gene>
<dbReference type="Proteomes" id="UP000886476">
    <property type="component" value="Unassembled WGS sequence"/>
</dbReference>
<dbReference type="Pfam" id="PF01613">
    <property type="entry name" value="Flavin_Reduct"/>
    <property type="match status" value="1"/>
</dbReference>
<reference evidence="3" key="1">
    <citation type="submission" date="2020-05" db="EMBL/GenBank/DDBJ databases">
        <title>Nod-independent and nitrogen-fixing Bradyrhizobium aeschynomene sp. nov. isolated from nodules of Aeschynomene indica.</title>
        <authorList>
            <person name="Zhang Z."/>
        </authorList>
    </citation>
    <scope>NUCLEOTIDE SEQUENCE</scope>
    <source>
        <strain evidence="3">83012</strain>
    </source>
</reference>
<protein>
    <submittedName>
        <fullName evidence="3">Flavin reductase</fullName>
    </submittedName>
</protein>
<dbReference type="PANTHER" id="PTHR30466:SF1">
    <property type="entry name" value="FMN REDUCTASE (NADH) RUTF"/>
    <property type="match status" value="1"/>
</dbReference>
<comment type="caution">
    <text evidence="3">The sequence shown here is derived from an EMBL/GenBank/DDBJ whole genome shotgun (WGS) entry which is preliminary data.</text>
</comment>
<evidence type="ECO:0000259" key="2">
    <source>
        <dbReference type="SMART" id="SM00903"/>
    </source>
</evidence>
<name>A0ABX2CEX8_9BRAD</name>